<keyword evidence="4 9" id="KW-1003">Cell membrane</keyword>
<evidence type="ECO:0000256" key="5">
    <source>
        <dbReference type="ARBA" id="ARBA00022519"/>
    </source>
</evidence>
<dbReference type="PANTHER" id="PTHR30413:SF8">
    <property type="entry name" value="TRANSPORT PERMEASE PROTEIN"/>
    <property type="match status" value="1"/>
</dbReference>
<evidence type="ECO:0000256" key="3">
    <source>
        <dbReference type="ARBA" id="ARBA00022448"/>
    </source>
</evidence>
<feature type="transmembrane region" description="Helical" evidence="9">
    <location>
        <begin position="219"/>
        <end position="237"/>
    </location>
</feature>
<evidence type="ECO:0000256" key="7">
    <source>
        <dbReference type="ARBA" id="ARBA00022989"/>
    </source>
</evidence>
<evidence type="ECO:0000256" key="2">
    <source>
        <dbReference type="ARBA" id="ARBA00007783"/>
    </source>
</evidence>
<keyword evidence="6 9" id="KW-0812">Transmembrane</keyword>
<feature type="transmembrane region" description="Helical" evidence="9">
    <location>
        <begin position="48"/>
        <end position="75"/>
    </location>
</feature>
<sequence>MRKDFLLNHQQTLLGPLWILFQPVLTLFTYVLVFNKLVGISTGSIPPVLFYLIGIALWTFFSESFIAISFTFTHYESIFQKVYFPRLIVPLSLVSANIIRLFLQLFLLFILILVYWFIYNTPIVISWWLLLLPFAIAIIGINGLSAGLLFAVLTAQYRDLINIVNVGIRLMMFITPVIYPVTIVPAKLRLLMELNPLSSLFELSRFCIFNEGTFTTAQLLYSISITLLLFVGSMMLFHKRVDKLMDVV</sequence>
<dbReference type="PROSITE" id="PS51012">
    <property type="entry name" value="ABC_TM2"/>
    <property type="match status" value="1"/>
</dbReference>
<feature type="domain" description="ABC transmembrane type-2" evidence="10">
    <location>
        <begin position="14"/>
        <end position="240"/>
    </location>
</feature>
<reference evidence="11 12" key="1">
    <citation type="submission" date="2020-03" db="EMBL/GenBank/DDBJ databases">
        <authorList>
            <person name="Kim M.K."/>
        </authorList>
    </citation>
    <scope>NUCLEOTIDE SEQUENCE [LARGE SCALE GENOMIC DNA]</scope>
    <source>
        <strain evidence="11 12">BT328</strain>
    </source>
</reference>
<dbReference type="AlphaFoldDB" id="A0A6G9AZ84"/>
<dbReference type="EMBL" id="CP050063">
    <property type="protein sequence ID" value="QIP17730.1"/>
    <property type="molecule type" value="Genomic_DNA"/>
</dbReference>
<organism evidence="11 12">
    <name type="scientific">Spirosoma aureum</name>
    <dbReference type="NCBI Taxonomy" id="2692134"/>
    <lineage>
        <taxon>Bacteria</taxon>
        <taxon>Pseudomonadati</taxon>
        <taxon>Bacteroidota</taxon>
        <taxon>Cytophagia</taxon>
        <taxon>Cytophagales</taxon>
        <taxon>Cytophagaceae</taxon>
        <taxon>Spirosoma</taxon>
    </lineage>
</organism>
<evidence type="ECO:0000256" key="8">
    <source>
        <dbReference type="ARBA" id="ARBA00023136"/>
    </source>
</evidence>
<gene>
    <name evidence="11" type="ORF">G8759_08380</name>
</gene>
<feature type="transmembrane region" description="Helical" evidence="9">
    <location>
        <begin position="87"/>
        <end position="119"/>
    </location>
</feature>
<evidence type="ECO:0000256" key="6">
    <source>
        <dbReference type="ARBA" id="ARBA00022692"/>
    </source>
</evidence>
<keyword evidence="7 9" id="KW-1133">Transmembrane helix</keyword>
<dbReference type="KEGG" id="spib:G8759_08380"/>
<feature type="transmembrane region" description="Helical" evidence="9">
    <location>
        <begin position="166"/>
        <end position="186"/>
    </location>
</feature>
<evidence type="ECO:0000313" key="11">
    <source>
        <dbReference type="EMBL" id="QIP17730.1"/>
    </source>
</evidence>
<evidence type="ECO:0000259" key="10">
    <source>
        <dbReference type="PROSITE" id="PS51012"/>
    </source>
</evidence>
<name>A0A6G9AZ84_9BACT</name>
<dbReference type="InterPro" id="IPR013525">
    <property type="entry name" value="ABC2_TM"/>
</dbReference>
<dbReference type="Pfam" id="PF01061">
    <property type="entry name" value="ABC2_membrane"/>
    <property type="match status" value="1"/>
</dbReference>
<dbReference type="InterPro" id="IPR047817">
    <property type="entry name" value="ABC2_TM_bact-type"/>
</dbReference>
<dbReference type="Proteomes" id="UP000501802">
    <property type="component" value="Chromosome"/>
</dbReference>
<evidence type="ECO:0000256" key="9">
    <source>
        <dbReference type="RuleBase" id="RU361157"/>
    </source>
</evidence>
<keyword evidence="12" id="KW-1185">Reference proteome</keyword>
<dbReference type="GO" id="GO:0140359">
    <property type="term" value="F:ABC-type transporter activity"/>
    <property type="evidence" value="ECO:0007669"/>
    <property type="project" value="InterPro"/>
</dbReference>
<dbReference type="GO" id="GO:0015920">
    <property type="term" value="P:lipopolysaccharide transport"/>
    <property type="evidence" value="ECO:0007669"/>
    <property type="project" value="TreeGrafter"/>
</dbReference>
<dbReference type="PANTHER" id="PTHR30413">
    <property type="entry name" value="INNER MEMBRANE TRANSPORT PERMEASE"/>
    <property type="match status" value="1"/>
</dbReference>
<keyword evidence="8 9" id="KW-0472">Membrane</keyword>
<accession>A0A6G9AZ84</accession>
<proteinExistence type="inferred from homology"/>
<evidence type="ECO:0000313" key="12">
    <source>
        <dbReference type="Proteomes" id="UP000501802"/>
    </source>
</evidence>
<feature type="transmembrane region" description="Helical" evidence="9">
    <location>
        <begin position="12"/>
        <end position="33"/>
    </location>
</feature>
<evidence type="ECO:0000256" key="4">
    <source>
        <dbReference type="ARBA" id="ARBA00022475"/>
    </source>
</evidence>
<evidence type="ECO:0000256" key="1">
    <source>
        <dbReference type="ARBA" id="ARBA00004429"/>
    </source>
</evidence>
<feature type="transmembrane region" description="Helical" evidence="9">
    <location>
        <begin position="125"/>
        <end position="154"/>
    </location>
</feature>
<comment type="similarity">
    <text evidence="2 9">Belongs to the ABC-2 integral membrane protein family.</text>
</comment>
<dbReference type="GO" id="GO:0005886">
    <property type="term" value="C:plasma membrane"/>
    <property type="evidence" value="ECO:0007669"/>
    <property type="project" value="UniProtKB-SubCell"/>
</dbReference>
<keyword evidence="3 9" id="KW-0813">Transport</keyword>
<keyword evidence="5" id="KW-0997">Cell inner membrane</keyword>
<comment type="subcellular location">
    <subcellularLocation>
        <location evidence="1">Cell inner membrane</location>
        <topology evidence="1">Multi-pass membrane protein</topology>
    </subcellularLocation>
    <subcellularLocation>
        <location evidence="9">Cell membrane</location>
        <topology evidence="9">Multi-pass membrane protein</topology>
    </subcellularLocation>
</comment>
<protein>
    <recommendedName>
        <fullName evidence="9">Transport permease protein</fullName>
    </recommendedName>
</protein>